<dbReference type="InterPro" id="IPR015987">
    <property type="entry name" value="UCP022704"/>
</dbReference>
<reference evidence="1 2" key="1">
    <citation type="submission" date="2023-02" db="EMBL/GenBank/DDBJ databases">
        <title>Gemone sequence of Telluria chitinolytica ACM 3522T.</title>
        <authorList>
            <person name="Frediansyah A."/>
            <person name="Miess H."/>
            <person name="Gross H."/>
        </authorList>
    </citation>
    <scope>NUCLEOTIDE SEQUENCE [LARGE SCALE GENOMIC DNA]</scope>
    <source>
        <strain evidence="1 2">ACM 3522</strain>
    </source>
</reference>
<dbReference type="PANTHER" id="PTHR35332:SF2">
    <property type="entry name" value="REGULATION OF ENOLASE PROTEIN 1"/>
    <property type="match status" value="1"/>
</dbReference>
<evidence type="ECO:0000313" key="1">
    <source>
        <dbReference type="EMBL" id="WEF34199.1"/>
    </source>
</evidence>
<dbReference type="InterPro" id="IPR009784">
    <property type="entry name" value="DUF1349"/>
</dbReference>
<dbReference type="SUPFAM" id="SSF49899">
    <property type="entry name" value="Concanavalin A-like lectins/glucanases"/>
    <property type="match status" value="1"/>
</dbReference>
<dbReference type="EMBL" id="CP119083">
    <property type="protein sequence ID" value="WEF34199.1"/>
    <property type="molecule type" value="Genomic_DNA"/>
</dbReference>
<dbReference type="PIRSF" id="PIRSF022704">
    <property type="entry name" value="UCP022704"/>
    <property type="match status" value="1"/>
</dbReference>
<accession>A0ABY8BE57</accession>
<keyword evidence="2" id="KW-1185">Reference proteome</keyword>
<gene>
    <name evidence="1" type="ORF">PX653_05350</name>
</gene>
<protein>
    <submittedName>
        <fullName evidence="1">DUF1349 domain-containing protein</fullName>
    </submittedName>
</protein>
<dbReference type="Pfam" id="PF07081">
    <property type="entry name" value="DUF1349"/>
    <property type="match status" value="1"/>
</dbReference>
<name>A0ABY8BE57_9BURK</name>
<evidence type="ECO:0000313" key="2">
    <source>
        <dbReference type="Proteomes" id="UP001216510"/>
    </source>
</evidence>
<organism evidence="1 2">
    <name type="scientific">Pseudoduganella chitinolytica</name>
    <dbReference type="NCBI Taxonomy" id="34070"/>
    <lineage>
        <taxon>Bacteria</taxon>
        <taxon>Pseudomonadati</taxon>
        <taxon>Pseudomonadota</taxon>
        <taxon>Betaproteobacteria</taxon>
        <taxon>Burkholderiales</taxon>
        <taxon>Oxalobacteraceae</taxon>
        <taxon>Telluria group</taxon>
        <taxon>Pseudoduganella</taxon>
    </lineage>
</organism>
<dbReference type="RefSeq" id="WP_277416878.1">
    <property type="nucleotide sequence ID" value="NZ_CP119083.1"/>
</dbReference>
<dbReference type="Proteomes" id="UP001216510">
    <property type="component" value="Chromosome"/>
</dbReference>
<dbReference type="PANTHER" id="PTHR35332">
    <property type="entry name" value="REGULATION OF ENOLASE PROTEIN 1"/>
    <property type="match status" value="1"/>
</dbReference>
<dbReference type="InterPro" id="IPR013320">
    <property type="entry name" value="ConA-like_dom_sf"/>
</dbReference>
<dbReference type="Gene3D" id="2.60.120.200">
    <property type="match status" value="1"/>
</dbReference>
<proteinExistence type="predicted"/>
<sequence length="191" mass="21243">MFSDCTWLNEPARHTLDDAGLTVTTDRATDFWRITSYGFIRDSGHFLGRAVAGDFTAQVHVRGDFHELYDQAGLMVRIDERHWIKAGVEFSDGALMLSTVLTTERSDWATGMAPPLPDGFWLRVTVANGAIRVQYSADGVTWPLLRLAPFPAAARYLVGPMCCTPEREGLTVRFTHFTVGPALARDLHDLS</sequence>